<name>A0A645C753_9ZZZZ</name>
<reference evidence="1" key="1">
    <citation type="submission" date="2019-08" db="EMBL/GenBank/DDBJ databases">
        <authorList>
            <person name="Kucharzyk K."/>
            <person name="Murdoch R.W."/>
            <person name="Higgins S."/>
            <person name="Loffler F."/>
        </authorList>
    </citation>
    <scope>NUCLEOTIDE SEQUENCE</scope>
</reference>
<protein>
    <submittedName>
        <fullName evidence="1">Uncharacterized protein</fullName>
    </submittedName>
</protein>
<accession>A0A645C753</accession>
<sequence length="142" mass="15697">MHAVVLTGTVDDQISVRGNLRTGRERPLGRVGFCVGKAVAGYVNVTVRGVMQLDPVVKFAVLVGHRVVVLGHDLVDDNATRTGVRLPAVGKKKYDAHDSQRREHNKRYDFSSLHINQLRSYQLATSIPLIALMRALKIKTNS</sequence>
<evidence type="ECO:0000313" key="1">
    <source>
        <dbReference type="EMBL" id="MPM73208.1"/>
    </source>
</evidence>
<organism evidence="1">
    <name type="scientific">bioreactor metagenome</name>
    <dbReference type="NCBI Taxonomy" id="1076179"/>
    <lineage>
        <taxon>unclassified sequences</taxon>
        <taxon>metagenomes</taxon>
        <taxon>ecological metagenomes</taxon>
    </lineage>
</organism>
<proteinExistence type="predicted"/>
<dbReference type="EMBL" id="VSSQ01025213">
    <property type="protein sequence ID" value="MPM73208.1"/>
    <property type="molecule type" value="Genomic_DNA"/>
</dbReference>
<dbReference type="AlphaFoldDB" id="A0A645C753"/>
<gene>
    <name evidence="1" type="ORF">SDC9_120184</name>
</gene>
<comment type="caution">
    <text evidence="1">The sequence shown here is derived from an EMBL/GenBank/DDBJ whole genome shotgun (WGS) entry which is preliminary data.</text>
</comment>